<gene>
    <name evidence="2" type="ORF">GCM10010439_65740</name>
</gene>
<accession>A0ABP6H4Y6</accession>
<evidence type="ECO:0000313" key="2">
    <source>
        <dbReference type="EMBL" id="GAA2737076.1"/>
    </source>
</evidence>
<reference evidence="3" key="1">
    <citation type="journal article" date="2019" name="Int. J. Syst. Evol. Microbiol.">
        <title>The Global Catalogue of Microorganisms (GCM) 10K type strain sequencing project: providing services to taxonomists for standard genome sequencing and annotation.</title>
        <authorList>
            <consortium name="The Broad Institute Genomics Platform"/>
            <consortium name="The Broad Institute Genome Sequencing Center for Infectious Disease"/>
            <person name="Wu L."/>
            <person name="Ma J."/>
        </authorList>
    </citation>
    <scope>NUCLEOTIDE SEQUENCE [LARGE SCALE GENOMIC DNA]</scope>
    <source>
        <strain evidence="3">JCM 8201</strain>
    </source>
</reference>
<evidence type="ECO:0000256" key="1">
    <source>
        <dbReference type="SAM" id="MobiDB-lite"/>
    </source>
</evidence>
<evidence type="ECO:0000313" key="3">
    <source>
        <dbReference type="Proteomes" id="UP001501842"/>
    </source>
</evidence>
<protein>
    <submittedName>
        <fullName evidence="2">Uncharacterized protein</fullName>
    </submittedName>
</protein>
<name>A0ABP6H4Y6_9ACTN</name>
<dbReference type="EMBL" id="BAAATZ010000034">
    <property type="protein sequence ID" value="GAA2737076.1"/>
    <property type="molecule type" value="Genomic_DNA"/>
</dbReference>
<organism evidence="2 3">
    <name type="scientific">Actinocorallia aurantiaca</name>
    <dbReference type="NCBI Taxonomy" id="46204"/>
    <lineage>
        <taxon>Bacteria</taxon>
        <taxon>Bacillati</taxon>
        <taxon>Actinomycetota</taxon>
        <taxon>Actinomycetes</taxon>
        <taxon>Streptosporangiales</taxon>
        <taxon>Thermomonosporaceae</taxon>
        <taxon>Actinocorallia</taxon>
    </lineage>
</organism>
<keyword evidence="3" id="KW-1185">Reference proteome</keyword>
<dbReference type="RefSeq" id="WP_344456629.1">
    <property type="nucleotide sequence ID" value="NZ_BAAATZ010000034.1"/>
</dbReference>
<feature type="region of interest" description="Disordered" evidence="1">
    <location>
        <begin position="74"/>
        <end position="96"/>
    </location>
</feature>
<proteinExistence type="predicted"/>
<dbReference type="Proteomes" id="UP001501842">
    <property type="component" value="Unassembled WGS sequence"/>
</dbReference>
<comment type="caution">
    <text evidence="2">The sequence shown here is derived from an EMBL/GenBank/DDBJ whole genome shotgun (WGS) entry which is preliminary data.</text>
</comment>
<sequence length="96" mass="10788">MTQPLTPQEEERFVREMVPLVIAKTGRGATFRITADTEELQRMFREVTSRASEALGRPLMGYTNGREFWIRFPDAQPLETGDDPGGSAEAASRSNR</sequence>